<evidence type="ECO:0008006" key="4">
    <source>
        <dbReference type="Google" id="ProtNLM"/>
    </source>
</evidence>
<protein>
    <recommendedName>
        <fullName evidence="4">Cytochrome b561 bacterial/Ni-hydrogenase domain-containing protein</fullName>
    </recommendedName>
</protein>
<reference evidence="2 3" key="1">
    <citation type="journal article" date="2015" name="Nature">
        <title>rRNA introns, odd ribosomes, and small enigmatic genomes across a large radiation of phyla.</title>
        <authorList>
            <person name="Brown C.T."/>
            <person name="Hug L.A."/>
            <person name="Thomas B.C."/>
            <person name="Sharon I."/>
            <person name="Castelle C.J."/>
            <person name="Singh A."/>
            <person name="Wilkins M.J."/>
            <person name="Williams K.H."/>
            <person name="Banfield J.F."/>
        </authorList>
    </citation>
    <scope>NUCLEOTIDE SEQUENCE [LARGE SCALE GENOMIC DNA]</scope>
</reference>
<comment type="caution">
    <text evidence="2">The sequence shown here is derived from an EMBL/GenBank/DDBJ whole genome shotgun (WGS) entry which is preliminary data.</text>
</comment>
<feature type="transmembrane region" description="Helical" evidence="1">
    <location>
        <begin position="12"/>
        <end position="33"/>
    </location>
</feature>
<sequence length="80" mass="9372">MGQITIFLGHGLVWWTGMLGGFFFLLLIITALVKQFNYNIFMGWQIPLTPLHHWFGWLAFGLLFIHFLLALFSSVFMVFF</sequence>
<accession>A0A0G1MN60</accession>
<proteinExistence type="predicted"/>
<feature type="transmembrane region" description="Helical" evidence="1">
    <location>
        <begin position="54"/>
        <end position="79"/>
    </location>
</feature>
<evidence type="ECO:0000313" key="2">
    <source>
        <dbReference type="EMBL" id="KKT82237.1"/>
    </source>
</evidence>
<keyword evidence="1" id="KW-1133">Transmembrane helix</keyword>
<evidence type="ECO:0000313" key="3">
    <source>
        <dbReference type="Proteomes" id="UP000034595"/>
    </source>
</evidence>
<dbReference type="AlphaFoldDB" id="A0A0G1MN60"/>
<keyword evidence="1" id="KW-0472">Membrane</keyword>
<keyword evidence="1" id="KW-0812">Transmembrane</keyword>
<organism evidence="2 3">
    <name type="scientific">Candidatus Azambacteria bacterium GW2011_GWA1_44_9</name>
    <dbReference type="NCBI Taxonomy" id="1618610"/>
    <lineage>
        <taxon>Bacteria</taxon>
        <taxon>Candidatus Azamiibacteriota</taxon>
    </lineage>
</organism>
<dbReference type="EMBL" id="LCJQ01000001">
    <property type="protein sequence ID" value="KKT82237.1"/>
    <property type="molecule type" value="Genomic_DNA"/>
</dbReference>
<name>A0A0G1MN60_9BACT</name>
<evidence type="ECO:0000256" key="1">
    <source>
        <dbReference type="SAM" id="Phobius"/>
    </source>
</evidence>
<dbReference type="Proteomes" id="UP000034595">
    <property type="component" value="Unassembled WGS sequence"/>
</dbReference>
<gene>
    <name evidence="2" type="ORF">UW78_C0001G0020</name>
</gene>